<evidence type="ECO:0000313" key="1">
    <source>
        <dbReference type="EMBL" id="JAH31283.1"/>
    </source>
</evidence>
<dbReference type="AlphaFoldDB" id="A0A0E9RSQ6"/>
<dbReference type="EMBL" id="GBXM01077294">
    <property type="protein sequence ID" value="JAH31283.1"/>
    <property type="molecule type" value="Transcribed_RNA"/>
</dbReference>
<sequence length="18" mass="2135">MLSQRGKPEKRSIFSEEI</sequence>
<organism evidence="1">
    <name type="scientific">Anguilla anguilla</name>
    <name type="common">European freshwater eel</name>
    <name type="synonym">Muraena anguilla</name>
    <dbReference type="NCBI Taxonomy" id="7936"/>
    <lineage>
        <taxon>Eukaryota</taxon>
        <taxon>Metazoa</taxon>
        <taxon>Chordata</taxon>
        <taxon>Craniata</taxon>
        <taxon>Vertebrata</taxon>
        <taxon>Euteleostomi</taxon>
        <taxon>Actinopterygii</taxon>
        <taxon>Neopterygii</taxon>
        <taxon>Teleostei</taxon>
        <taxon>Anguilliformes</taxon>
        <taxon>Anguillidae</taxon>
        <taxon>Anguilla</taxon>
    </lineage>
</organism>
<name>A0A0E9RSQ6_ANGAN</name>
<protein>
    <submittedName>
        <fullName evidence="1">Uncharacterized protein</fullName>
    </submittedName>
</protein>
<proteinExistence type="predicted"/>
<accession>A0A0E9RSQ6</accession>
<reference evidence="1" key="1">
    <citation type="submission" date="2014-11" db="EMBL/GenBank/DDBJ databases">
        <authorList>
            <person name="Amaro Gonzalez C."/>
        </authorList>
    </citation>
    <scope>NUCLEOTIDE SEQUENCE</scope>
</reference>
<reference evidence="1" key="2">
    <citation type="journal article" date="2015" name="Fish Shellfish Immunol.">
        <title>Early steps in the European eel (Anguilla anguilla)-Vibrio vulnificus interaction in the gills: Role of the RtxA13 toxin.</title>
        <authorList>
            <person name="Callol A."/>
            <person name="Pajuelo D."/>
            <person name="Ebbesson L."/>
            <person name="Teles M."/>
            <person name="MacKenzie S."/>
            <person name="Amaro C."/>
        </authorList>
    </citation>
    <scope>NUCLEOTIDE SEQUENCE</scope>
</reference>